<feature type="compositionally biased region" description="Polar residues" evidence="8">
    <location>
        <begin position="555"/>
        <end position="571"/>
    </location>
</feature>
<dbReference type="Pfam" id="PF06414">
    <property type="entry name" value="Zeta_toxin"/>
    <property type="match status" value="2"/>
</dbReference>
<comment type="similarity">
    <text evidence="1">Belongs to the zeta toxin family.</text>
</comment>
<name>A0ABW3YDD3_9ACTN</name>
<feature type="compositionally biased region" description="Low complexity" evidence="8">
    <location>
        <begin position="500"/>
        <end position="530"/>
    </location>
</feature>
<dbReference type="GO" id="GO:0008233">
    <property type="term" value="F:peptidase activity"/>
    <property type="evidence" value="ECO:0007669"/>
    <property type="project" value="UniProtKB-KW"/>
</dbReference>
<feature type="region of interest" description="Disordered" evidence="8">
    <location>
        <begin position="871"/>
        <end position="896"/>
    </location>
</feature>
<feature type="compositionally biased region" description="Basic and acidic residues" evidence="8">
    <location>
        <begin position="2670"/>
        <end position="2679"/>
    </location>
</feature>
<evidence type="ECO:0000256" key="3">
    <source>
        <dbReference type="ARBA" id="ARBA00022741"/>
    </source>
</evidence>
<keyword evidence="4" id="KW-0067">ATP-binding</keyword>
<feature type="region of interest" description="Disordered" evidence="8">
    <location>
        <begin position="3069"/>
        <end position="3125"/>
    </location>
</feature>
<feature type="region of interest" description="Disordered" evidence="8">
    <location>
        <begin position="3586"/>
        <end position="3666"/>
    </location>
</feature>
<feature type="compositionally biased region" description="Low complexity" evidence="8">
    <location>
        <begin position="6266"/>
        <end position="6278"/>
    </location>
</feature>
<feature type="region of interest" description="Disordered" evidence="8">
    <location>
        <begin position="1289"/>
        <end position="1318"/>
    </location>
</feature>
<evidence type="ECO:0000256" key="5">
    <source>
        <dbReference type="ARBA" id="ARBA00032897"/>
    </source>
</evidence>
<organism evidence="11 12">
    <name type="scientific">Micromonospora sonneratiae</name>
    <dbReference type="NCBI Taxonomy" id="1184706"/>
    <lineage>
        <taxon>Bacteria</taxon>
        <taxon>Bacillati</taxon>
        <taxon>Actinomycetota</taxon>
        <taxon>Actinomycetes</taxon>
        <taxon>Micromonosporales</taxon>
        <taxon>Micromonosporaceae</taxon>
        <taxon>Micromonospora</taxon>
    </lineage>
</organism>
<dbReference type="InterPro" id="IPR038765">
    <property type="entry name" value="Papain-like_cys_pep_sf"/>
</dbReference>
<sequence>MPTPPLPDFGSSFYNGIRDAILGTGEFGGNALLYAFGGSCWPEGDEGQLSELAEAWNELVELLGTLQQDFGAGVSEVLAAWGGDVGPAVLKRWQELSSKEGGLADLTSIAAQAGGAASSAALNIAFARVSLVLMVIVSVLTIFFLMFGFPPGISEAAKVGVIAGARAAAVRTMETLVTKLGGKAIAQTTAKAAVPAATRAAAPTAGRAAVPAATRAAAPTAGRAGAPVATAPTLGAGTGSSTPTLRQIAAQYITVPTLIKSVAMQAGLMGGVNLTAQLITGQQFDLMGFATATATGIAAGTLMVPLRAPAVWATSRVPALPARLQAFAPAVRYASAGVEEAAIMVASMPTAAMLTNGFMLHQWHLPTGEEFKAAAIQGAAMRVASEKAISFRKGRMGSVMEPDAIGITSTMVTPYAHTGPIGTTKLTPIDQPTPISQLRAGLDGTIKSGYVDKPEFKSPKLISPPAQSHGTAERFTVTTKVVQPAVESTPPTAGTPVRSAVEPAGAGGRVAPVPAEPGAAPPAKGGQQPTPASPQPGGRTGGVAAHPGEGLPEATSRSTTPVPTEPRTNGTPAPVRGEPAPPSEGRPSSPPSSARGLDNPAGHSRDTLPTAPGHGRSADQAPPSVPDAPVTEPVAPRTGDPADGVTGHDVPPATDGPAPTDGHSTRDLSQASEVAADRTPPPAGVYLSGPELADPQASRMTSVRPPAGGEVLLLHAPGRPDPFLLAAAKQMQVPAGQLLVVTHGVKGQVHISDGWIQPEVLLAAMAERGIAVPRDGFVLAICEAMADPPGARPGSSFAGRLAELSGRPVLASRDRVQIWGDGHITASLARVSDSGGVIPPDSRVATLAFVGKASPESPSGDTVIWRSAVAEEAPASPTSTAREMGGQGAARTPEQLTELGRGRLAELDPLLKKLKLSVDELVPPDRQHPLDPGWVRLAEVLTDTPGGRTHTPEESAAMLAAAADFLKSTGHEKDGVLELERLAQAYEIIRNRLDESGPIPLQPTEVQREGMVGPPRPPTYVDQLPDPLQRTLAVELAREFGLLPAHLDSAPAGLSPSWGVSLPDNTGHTQKLLELHRKATDPPASVDSFSVEAIGEVRIAEGNTGKLVDLVVSHLQPKNLGRDHVSAAEWAHIERQLRDNATELVEEIGTREAVRRLRSERGIQLDFTDAGGVAYRTTVQLHLDTANAQQLPAMTNGRPRPDSSHEALHQDRLDNDQQAVTRQVEDLHSAMHRGDPVDGSTATRLRDPMDRLGKALDESRAALDQRVEARVKKAYHSWAESLLKEEQAREALDPLQNTDRGAEQRSRGQADAAARLRDRAERDLRVADTYQRAAEQAKAAQDAYQNLRRAVDDLLAPDLPAADRAARLNELTDLIREADTSYQAYHAALKATTPHESALHTAILEGPLPFEAALVERVNAKLSDQGTTVSPKTLSEMLTAGWDRVMSQDGLVLTFGDTEILIRFHPKDVVEILNPPIETSTTGSTKTPQRNATAIATGNQRGIGSSSVPFSGRSLAGLIPEFGRETMTAIKEFVSHVNFRGSFGKNRSVLLQSSGFGHTTRGTTLTNVGGDTLVDATGVWEVGVRAAPAKGRSDHSWHDVELVDSVQPGDRDSMRLWVAHPYTERAPDNLVRIDFGKRTEQIPDHDASGLTGLNELTDQTIALLKPRFGNLDSVTRKQLRAFITAELPANLRTAINEPNGFQALVTHNGETHALVQIRTRVKQTEGHSAWDAEPVGTASRWHRLGKVETSTVNAAGSVKEVHTTSHGLDATRKKFGIPSIRNVFDFVFGEGTGNRAESIENNGDAGLGYSRNPGRDNKLSAGHSAIRSAEDQPGHTQGYRIELVHEVSVQMIGPHLTSVVRPRVGSPVEGSALLRMSEVDAYQFGLPVDAAAVRLDRDGQVRLRDDLTPGPPPGRLDKPPSWLGPDGIPGIGPGKVDKLTWAPEKNLRAELEALLRNEGLLPRVHNGTSVFARNPITASHQIANLRAVEALFGADLAGRYNQATQDGIPLVLHKHRPGQVPEQVTFRVRLEPDHGRAQLEGYRTTTTMSNAEISVNPLKQTAGESVGHSLRGKRNYKTADATDLFKGSGAKDGGKHARTHGSSSSIGKTVIENANAESVGPTAVFEVPHRVVVERVTVEHVTEVLDAPGSARLLLPAELLPRTGAAEFPSSPWQGFVVTHADGSTAPGTTWRALQEARPFHLDARLWEVVENVLPVASKPGSAGYVHLRSLLDIQNLISHREWLFAKYGTEFVVEPRGITPLYSELSISARAGVSHFEGAIPWSTGSTAAATHSYDTTTTRGRSTVVDGGSGVKGVTEDGTNWSAGGNIAKTRGYNETHSSSQTGSRSRNVLDEGGYSYIYRVPVEFRLDGIEYHLPSPEARTRLATRDLVYTLPERVALELYAAGEHPVPLDQVADALTRYANGHLNLSRNLVVDLLVRYRHDIAGHADLARQYGLPDGSFHRSDGLADKLGERLAGQFPDAEVPPEYATGSRRIDYLLRVSARRPPVADFMMLPDYLQQGFGNTGLEFLNLADSTGRPIDLVKQTMQLIEAVSPELVAKTPGLEQGLFGLLAGQRWRGLIDTMTLPDGLQLSFKVGPSERVTVQLSVTRDTATPIGRLDDTNIIVNDMSATSNEVSRSPSGSSGANSNNSNRGGADWAHQPTSGTGADRGRGSSDSYLEKDTQQSRYAAFNGVDAFDVGFRMRVEVVREQLPGTGLVGKAADAGTRALREHVSPRPADAPSRASAEFNGSVRMLVPDGTAATRAFRASDQMAKAVATAVDREAVTAAVTAAARARAEGAAPEAVATAAVMADANARAARAAARAVVRAGVEFAPEVVNGHGAESQPPVPFDALPERFQVELADRAALQQTIRELLARKGMLDQAKMTIRDPELRAILDLPPATISKLFGPDGHQIASLTEPGSPNGRFNITIKAVPKTVQVISEGQPGVQLGKTIRSDRLHGESARNDLFQPFNPSYSGEAAALAGMDGRVAAEFDSTYGRSSKAGIRSATSSTARGSATKLRVEIEYQVTVEKFAKDGGKLKDSQSLSSTGEAILIVHDQAVAEMRARAAAPKSPEPPKPPDPPRPSDPPYPPKPAYPPRPTEPPANSAGSSPPHGTRTFHHVTDPTVTVTMQRADGTGPQVVTTRPHDFSAVVSLAEGGPYADPAPHLGMDGLRPEGTPLSPIADPLPYRQVKTGGIYFPAATDHVGSLQSAQAMPRFPNTFTVVGHYDAAADAMLVDGRHLSPKQFAEELAANPDFMEVVKGTPARDGAVVALVAGGAGDATVSPTGRAYTSRLAEELQSHLDGRSIRVLGAADSIVHADAGANTRPDHVYAARVHPKEAGPPQEASMQAGRWSVHTADGVSGVREQHMPNPDLVGTLQRLFDYHYEPAPLPSGVRTPVDGHIWAPTNPPSSGHPTAAGGPTWSAAELGSYAEVVVNGSGRQVVWVRSHGDAADPALRNAVFQAMVPPGQVAIVARGSGGRAFVDGGWIEPAPLAELLANRGYAPDAGHTLLISEALSGGDSSLARQFQRVVGGPVRATEHPIWISSDGPIITAVRVTGQGHPQPLISRVGPDHAFVEITSSGDSPVPAPPAQDLGTDPGKQQYMSMGGEEPAAGTPAAGPDATPGRETLREVSHPEEIRRGRTPFGGPLGIKGSTLSGGFMPRPDPVRVLEQSMAAARGELLQRVLPGADVISASEKMLVIEHAGRTAEIEVAVADLGREADTPPAISNVRLRTEARDPLEIYDDGVGPQAVEANVVIASRLPLGHVPEVVVERIADVFQRATERSDLADQQGPAWARRNDLADRYGINWVEDAYAADGHLPSTNHLTARLGFAADRLARSGFSPFVVEVGRSISDGAVLPELVALHHAGRVLAEQGLLPTDGPLTDAARMRTENAIHADPRIEYLLSAFSDPTTVYGPGWRTNAIHRIVELVGQPRTETSTDVLLTLVDLAHTVAREPALSTGSRIALVRDITGWAGSFAEHAPVETAQRLSHMVNRLHELVPEADARSHWGYPTTARTPEPPRPTNPADLVVDRPPFPRRRSGPAYVWQSISDFPQAMQLFDGPPQRHQATQTRNLGNCGYVATLGSLAAHMPEAIRQAVRPGPDGGYVVRIFEPVYDFRSGIWRPGREFEVNVSGELPVLATDPSRPAFISDGVGNAVWAPVLEKAIAGAESIFDRASSEKRGLHGYHRLDVGSDIRDRAAILTMLTGRQARDHLMPIDPADLAAQLNAVLADGRPLLVGSRGTYDGIPLPYDVVAGHAYEVVRPTDQGFLLRNPWGEHHVVLTAEQIREVMGSHYTTLVEAPATSESQQFMQMGGEATPAADGPVRPGTDPTMSAEASRELFDQRITDDLRVRPAATDRPTAVIALSHTSIDRPALDTLARDRFGDADPATVVNTDRLLSHHPAYAEIASREGRAGAANRLTTDGDRWLQMADDLIIGRNANTVRHVSVADPEQALAVIERYRQAGYQIDVVAVSVPEAVHRLDALRQSLDAARRGQHEFVTEPHSGDGLWDVLDLLDYSQRAEPNGVDSIRVHTSDGAEAFHNERAADGTWNSQSTAAETLGTHEQGHWTPQEQQSFKDEVVRLAEEVRDLPAALSELAAIVRSPDIPIEQATGSRPGGAGGTPFGGFMPRPDPVRVLETAVAAGRDGILQRLLPGAEVTVESGSVLVIRHGDRIARIEFFSGDFGRDATAPAATSKALTDHPEGSDFAAHVVVSSRLPLGRVSEVVAEQVADLFRQDAEWGRHLDQDGQPVGTLHARERSPLSPADRTLAARLGLAVDRLSDAGGFNPFVPATGRPAAEPGTALTTITAIHDAGRVLADAGLLAADPYHATVRRLQLEDAGATEHVRTLLDIFTNPEATYGDTWTSAVIHRARELLTAPRPETALDTLLQLADLTHTALRHHGLPQGTRTPLVEDLNGWIRSFTEHAPAESTRQLNEAVSQLHEATPETTGSVHTDTPRTPGPPEPAPGPTYRAAERPAMPEKLAEQVTYAHVNEIPEAIHLFLGKEPPSHFQVFQGALGDCGTVVVLGTAATHLPDVINSAIRPLPNKQGFLVRLHEPVPDFQPSDARLAWLPGREFHVEVTPELPVLVENNQKLAFTHDEGHDTYWAALLEKAVTGADIFFDRAVPDQHGYNRLEGLDVGKLAGVLTMLTGRPAELGWLTRSGDALEAESTIRRLLDDGQPVLIGVPKTADGSPLPYRVVAEHAYEIMEYRENGTFFLRNAWGIKHAYLTAEQILEVGVKYYVSFAEAPTAPESQQFMQMGGDATPAADGPVRQGPDPTMSAETGREFFEQRIADHLKVEPATDRPTAVIALSHTSIDRLGLEALARERFADTDPATVINTDRLLRHHPAYAEIASREGRAGAANRLTTDGNRWLEMADDLIIGKNANTVRHVSVTDPEQALAVIGRYRQAGYQIDIVAVSVPEAVHQLETLRQSLDAADRGRPSPVAEPHAGDGLRLVLDMLDAAAPTAPHAVDSIRIHGTDGTQLYHNQRLPDGVWESQPSAMHSLGAHERGAWSQSEQQSFKDEVLHLADRAAGSPDALGELATIVRTPELPADSSGTTSRAVVPEDTSNGGLMPYPDPVAVLEAATATARDGHLQQALPGAEVTVGPYDVLVVRYGDRAAEVKLYAADLGSDAATPRATSRFEANIPAGMAFSSRLVLSSRLPLGHVPETVVARIADLVREDAELKARWTSTGDPRTASPERLHESPFPADRALAVRLGFAEQRLNDPNGFSPFAPGTTRPTTEPGSVLPTLAAIQHAGRTLADAGLLTADPYQTTVRRLQLEDLDAGAAVRELLSVFTTPEARYGDTWATEVIHRAKELLAGPRPETAAEALLELADLAHTALRQPQLSPEARTALLDDVTGLLRSFIEHTPPEATRRLHDAITELHRTANETNTPVTSHDTSTARGLALPEPAPGPTFHTKRPKLPSESHEGSATYRPIKVLSKVGELFDGPPNHHQVTQGRLGDCGSIAVVGAVAHRLPDVINNAIQRQENGSSYLVHLHEPVLAPTPSGSGEAWLPGRRFTVEVTPELPVRARLSKSLIYASDPSGATHWAAILEKALAGADIFFGRPDNTNQQGYGRLVALSYEHRTAVLTMLTGRAATLDLLPASAPEVAATLRRLVDENRPTVIGIPPARNGGPLPYGVVGLHAYEVVGYRADGTFQLRNPWGQQHVSLTAQQLLEVGVRRYTSLVEAPPAAQPQQFMQMGGDPVNTADPVNAADPVNDADPVNAADPGLRASDDSARRQTPAPVTPVTTLPAPAISAIRQALQPNEDYD</sequence>
<evidence type="ECO:0000256" key="8">
    <source>
        <dbReference type="SAM" id="MobiDB-lite"/>
    </source>
</evidence>
<feature type="region of interest" description="Disordered" evidence="8">
    <location>
        <begin position="3001"/>
        <end position="3020"/>
    </location>
</feature>
<feature type="domain" description="Calpain catalytic" evidence="10">
    <location>
        <begin position="5957"/>
        <end position="6189"/>
    </location>
</feature>
<comment type="catalytic activity">
    <reaction evidence="6">
        <text>UDP-N-acetyl-alpha-D-glucosamine + ATP = UDP-N-acetyl-alpha-D-glucosamine 3'-phosphate + ADP + H(+)</text>
        <dbReference type="Rhea" id="RHEA:32671"/>
        <dbReference type="ChEBI" id="CHEBI:15378"/>
        <dbReference type="ChEBI" id="CHEBI:30616"/>
        <dbReference type="ChEBI" id="CHEBI:57705"/>
        <dbReference type="ChEBI" id="CHEBI:64353"/>
        <dbReference type="ChEBI" id="CHEBI:456216"/>
        <dbReference type="EC" id="2.7.1.176"/>
    </reaction>
</comment>
<feature type="active site" evidence="7">
    <location>
        <position position="4267"/>
    </location>
</feature>
<dbReference type="PANTHER" id="PTHR48125">
    <property type="entry name" value="LP07818P1"/>
    <property type="match status" value="1"/>
</dbReference>
<accession>A0ABW3YDD3</accession>
<dbReference type="Pfam" id="PF25547">
    <property type="entry name" value="WXG100_2"/>
    <property type="match status" value="1"/>
</dbReference>
<dbReference type="Pfam" id="PF00648">
    <property type="entry name" value="Peptidase_C2"/>
    <property type="match status" value="2"/>
</dbReference>
<feature type="compositionally biased region" description="Basic and acidic residues" evidence="8">
    <location>
        <begin position="1199"/>
        <end position="1215"/>
    </location>
</feature>
<feature type="active site" evidence="7">
    <location>
        <position position="4087"/>
    </location>
</feature>
<feature type="domain" description="Calpain catalytic" evidence="10">
    <location>
        <begin position="4025"/>
        <end position="4287"/>
    </location>
</feature>
<keyword evidence="12" id="KW-1185">Reference proteome</keyword>
<dbReference type="SUPFAM" id="SSF54001">
    <property type="entry name" value="Cysteine proteinases"/>
    <property type="match status" value="3"/>
</dbReference>
<evidence type="ECO:0000256" key="6">
    <source>
        <dbReference type="ARBA" id="ARBA00048178"/>
    </source>
</evidence>
<dbReference type="EMBL" id="JBHTMP010000019">
    <property type="protein sequence ID" value="MFD1322336.1"/>
    <property type="molecule type" value="Genomic_DNA"/>
</dbReference>
<dbReference type="InterPro" id="IPR027417">
    <property type="entry name" value="P-loop_NTPase"/>
</dbReference>
<feature type="region of interest" description="Disordered" evidence="8">
    <location>
        <begin position="5568"/>
        <end position="5592"/>
    </location>
</feature>
<proteinExistence type="inferred from homology"/>
<dbReference type="RefSeq" id="WP_377571191.1">
    <property type="nucleotide sequence ID" value="NZ_JBHTMP010000019.1"/>
</dbReference>
<feature type="transmembrane region" description="Helical" evidence="9">
    <location>
        <begin position="129"/>
        <end position="149"/>
    </location>
</feature>
<evidence type="ECO:0000256" key="4">
    <source>
        <dbReference type="ARBA" id="ARBA00022840"/>
    </source>
</evidence>
<comment type="caution">
    <text evidence="11">The sequence shown here is derived from an EMBL/GenBank/DDBJ whole genome shotgun (WGS) entry which is preliminary data.</text>
</comment>
<dbReference type="Proteomes" id="UP001597260">
    <property type="component" value="Unassembled WGS sequence"/>
</dbReference>
<feature type="region of interest" description="Disordered" evidence="8">
    <location>
        <begin position="1227"/>
        <end position="1247"/>
    </location>
</feature>
<keyword evidence="7" id="KW-0788">Thiol protease</keyword>
<feature type="active site" evidence="7">
    <location>
        <position position="6185"/>
    </location>
</feature>
<keyword evidence="9" id="KW-0812">Transmembrane</keyword>
<feature type="compositionally biased region" description="Basic and acidic residues" evidence="8">
    <location>
        <begin position="1300"/>
        <end position="1318"/>
    </location>
</feature>
<evidence type="ECO:0000256" key="1">
    <source>
        <dbReference type="ARBA" id="ARBA00009104"/>
    </source>
</evidence>
<dbReference type="InterPro" id="IPR001300">
    <property type="entry name" value="Peptidase_C2_calpain_cat"/>
</dbReference>
<feature type="compositionally biased region" description="Polar residues" evidence="8">
    <location>
        <begin position="5572"/>
        <end position="5588"/>
    </location>
</feature>
<feature type="active site" evidence="7">
    <location>
        <position position="5986"/>
    </location>
</feature>
<feature type="compositionally biased region" description="Pro residues" evidence="8">
    <location>
        <begin position="3077"/>
        <end position="3107"/>
    </location>
</feature>
<feature type="compositionally biased region" description="Low complexity" evidence="8">
    <location>
        <begin position="2638"/>
        <end position="2657"/>
    </location>
</feature>
<dbReference type="InterPro" id="IPR057746">
    <property type="entry name" value="CpnT-like_N"/>
</dbReference>
<evidence type="ECO:0000259" key="10">
    <source>
        <dbReference type="PROSITE" id="PS50203"/>
    </source>
</evidence>
<evidence type="ECO:0000313" key="12">
    <source>
        <dbReference type="Proteomes" id="UP001597260"/>
    </source>
</evidence>
<feature type="compositionally biased region" description="Basic and acidic residues" evidence="8">
    <location>
        <begin position="3633"/>
        <end position="3646"/>
    </location>
</feature>
<feature type="active site" evidence="7">
    <location>
        <position position="4283"/>
    </location>
</feature>
<feature type="domain" description="Calpain catalytic" evidence="10">
    <location>
        <begin position="5021"/>
        <end position="5237"/>
    </location>
</feature>
<keyword evidence="7 11" id="KW-0645">Protease</keyword>
<keyword evidence="9" id="KW-1133">Transmembrane helix</keyword>
<dbReference type="Gene3D" id="3.40.50.300">
    <property type="entry name" value="P-loop containing nucleotide triphosphate hydrolases"/>
    <property type="match status" value="2"/>
</dbReference>
<feature type="region of interest" description="Disordered" evidence="8">
    <location>
        <begin position="4017"/>
        <end position="4044"/>
    </location>
</feature>
<feature type="compositionally biased region" description="Pro residues" evidence="8">
    <location>
        <begin position="4972"/>
        <end position="4981"/>
    </location>
</feature>
<feature type="region of interest" description="Disordered" evidence="8">
    <location>
        <begin position="485"/>
        <end position="703"/>
    </location>
</feature>
<feature type="region of interest" description="Disordered" evidence="8">
    <location>
        <begin position="2308"/>
        <end position="2327"/>
    </location>
</feature>
<dbReference type="PROSITE" id="PS50203">
    <property type="entry name" value="CALPAIN_CAT"/>
    <property type="match status" value="3"/>
</dbReference>
<feature type="region of interest" description="Disordered" evidence="8">
    <location>
        <begin position="2633"/>
        <end position="2679"/>
    </location>
</feature>
<dbReference type="GO" id="GO:0006508">
    <property type="term" value="P:proteolysis"/>
    <property type="evidence" value="ECO:0007669"/>
    <property type="project" value="UniProtKB-KW"/>
</dbReference>
<evidence type="ECO:0000313" key="11">
    <source>
        <dbReference type="EMBL" id="MFD1322336.1"/>
    </source>
</evidence>
<feature type="compositionally biased region" description="Low complexity" evidence="8">
    <location>
        <begin position="3613"/>
        <end position="3631"/>
    </location>
</feature>
<feature type="compositionally biased region" description="Pro residues" evidence="8">
    <location>
        <begin position="579"/>
        <end position="590"/>
    </location>
</feature>
<dbReference type="EC" id="2.7.1.176" evidence="2"/>
<feature type="compositionally biased region" description="Basic and acidic residues" evidence="8">
    <location>
        <begin position="1227"/>
        <end position="1236"/>
    </location>
</feature>
<evidence type="ECO:0000256" key="9">
    <source>
        <dbReference type="SAM" id="Phobius"/>
    </source>
</evidence>
<feature type="active site" evidence="7">
    <location>
        <position position="5217"/>
    </location>
</feature>
<feature type="compositionally biased region" description="Polar residues" evidence="8">
    <location>
        <begin position="5910"/>
        <end position="5924"/>
    </location>
</feature>
<feature type="region of interest" description="Disordered" evidence="8">
    <location>
        <begin position="4940"/>
        <end position="4986"/>
    </location>
</feature>
<feature type="active site" evidence="7">
    <location>
        <position position="5034"/>
    </location>
</feature>
<evidence type="ECO:0000256" key="7">
    <source>
        <dbReference type="PROSITE-ProRule" id="PRU00239"/>
    </source>
</evidence>
<keyword evidence="9" id="KW-0472">Membrane</keyword>
<feature type="active site" evidence="7">
    <location>
        <position position="5234"/>
    </location>
</feature>
<dbReference type="InterPro" id="IPR010488">
    <property type="entry name" value="Zeta_toxin_domain"/>
</dbReference>
<reference evidence="12" key="1">
    <citation type="journal article" date="2019" name="Int. J. Syst. Evol. Microbiol.">
        <title>The Global Catalogue of Microorganisms (GCM) 10K type strain sequencing project: providing services to taxonomists for standard genome sequencing and annotation.</title>
        <authorList>
            <consortium name="The Broad Institute Genomics Platform"/>
            <consortium name="The Broad Institute Genome Sequencing Center for Infectious Disease"/>
            <person name="Wu L."/>
            <person name="Ma J."/>
        </authorList>
    </citation>
    <scope>NUCLEOTIDE SEQUENCE [LARGE SCALE GENOMIC DNA]</scope>
    <source>
        <strain evidence="12">JCM 31037</strain>
    </source>
</reference>
<feature type="region of interest" description="Disordered" evidence="8">
    <location>
        <begin position="1192"/>
        <end position="1215"/>
    </location>
</feature>
<protein>
    <recommendedName>
        <fullName evidence="5">UDP-N-acetylglucosamine kinase</fullName>
        <ecNumber evidence="2">2.7.1.176</ecNumber>
    </recommendedName>
    <alternativeName>
        <fullName evidence="5">UDP-N-acetylglucosamine kinase</fullName>
    </alternativeName>
</protein>
<dbReference type="PANTHER" id="PTHR48125:SF12">
    <property type="entry name" value="AT HOOK TRANSCRIPTION FACTOR FAMILY-RELATED"/>
    <property type="match status" value="1"/>
</dbReference>
<feature type="region of interest" description="Disordered" evidence="8">
    <location>
        <begin position="6227"/>
        <end position="6278"/>
    </location>
</feature>
<keyword evidence="3" id="KW-0547">Nucleotide-binding</keyword>
<feature type="compositionally biased region" description="Low complexity" evidence="8">
    <location>
        <begin position="3010"/>
        <end position="3020"/>
    </location>
</feature>
<evidence type="ECO:0000256" key="2">
    <source>
        <dbReference type="ARBA" id="ARBA00011963"/>
    </source>
</evidence>
<feature type="active site" evidence="7">
    <location>
        <position position="6168"/>
    </location>
</feature>
<gene>
    <name evidence="11" type="ORF">ACFQ4H_14660</name>
</gene>
<keyword evidence="7" id="KW-0378">Hydrolase</keyword>
<feature type="region of interest" description="Disordered" evidence="8">
    <location>
        <begin position="5910"/>
        <end position="5954"/>
    </location>
</feature>